<dbReference type="PROSITE" id="PS00518">
    <property type="entry name" value="ZF_RING_1"/>
    <property type="match status" value="1"/>
</dbReference>
<comment type="catalytic activity">
    <reaction evidence="1 14">
        <text>S-ubiquitinyl-[E2 ubiquitin-conjugating enzyme]-L-cysteine + [acceptor protein]-L-lysine = [E2 ubiquitin-conjugating enzyme]-L-cysteine + N(6)-ubiquitinyl-[acceptor protein]-L-lysine.</text>
        <dbReference type="EC" id="2.3.2.27"/>
    </reaction>
</comment>
<evidence type="ECO:0000313" key="18">
    <source>
        <dbReference type="Proteomes" id="UP001652660"/>
    </source>
</evidence>
<evidence type="ECO:0000256" key="1">
    <source>
        <dbReference type="ARBA" id="ARBA00000900"/>
    </source>
</evidence>
<keyword evidence="18" id="KW-1185">Reference proteome</keyword>
<dbReference type="GO" id="GO:0005634">
    <property type="term" value="C:nucleus"/>
    <property type="evidence" value="ECO:0007669"/>
    <property type="project" value="UniProtKB-SubCell"/>
</dbReference>
<dbReference type="AlphaFoldDB" id="A0A6P6T8C7"/>
<feature type="coiled-coil region" evidence="15">
    <location>
        <begin position="578"/>
        <end position="633"/>
    </location>
</feature>
<keyword evidence="8 14" id="KW-0833">Ubl conjugation pathway</keyword>
<dbReference type="GO" id="GO:0033503">
    <property type="term" value="C:HULC complex"/>
    <property type="evidence" value="ECO:0007669"/>
    <property type="project" value="TreeGrafter"/>
</dbReference>
<evidence type="ECO:0000256" key="14">
    <source>
        <dbReference type="RuleBase" id="RU365038"/>
    </source>
</evidence>
<gene>
    <name evidence="19" type="primary">LOC113698515</name>
</gene>
<dbReference type="PROSITE" id="PS50089">
    <property type="entry name" value="ZF_RING_2"/>
    <property type="match status" value="1"/>
</dbReference>
<evidence type="ECO:0000256" key="3">
    <source>
        <dbReference type="ARBA" id="ARBA00004906"/>
    </source>
</evidence>
<proteinExistence type="inferred from homology"/>
<protein>
    <recommendedName>
        <fullName evidence="14">E3 ubiquitin protein ligase</fullName>
        <ecNumber evidence="14">2.3.2.27</ecNumber>
    </recommendedName>
</protein>
<dbReference type="GO" id="GO:0006325">
    <property type="term" value="P:chromatin organization"/>
    <property type="evidence" value="ECO:0007669"/>
    <property type="project" value="UniProtKB-KW"/>
</dbReference>
<dbReference type="GO" id="GO:0008270">
    <property type="term" value="F:zinc ion binding"/>
    <property type="evidence" value="ECO:0007669"/>
    <property type="project" value="UniProtKB-KW"/>
</dbReference>
<keyword evidence="10 14" id="KW-0156">Chromatin regulator</keyword>
<evidence type="ECO:0000256" key="2">
    <source>
        <dbReference type="ARBA" id="ARBA00004123"/>
    </source>
</evidence>
<evidence type="ECO:0000256" key="10">
    <source>
        <dbReference type="ARBA" id="ARBA00022853"/>
    </source>
</evidence>
<evidence type="ECO:0000256" key="8">
    <source>
        <dbReference type="ARBA" id="ARBA00022786"/>
    </source>
</evidence>
<dbReference type="PANTHER" id="PTHR23163">
    <property type="entry name" value="RING FINGER PROTEIN-RELATED"/>
    <property type="match status" value="1"/>
</dbReference>
<keyword evidence="6 14" id="KW-0479">Metal-binding</keyword>
<evidence type="ECO:0000256" key="11">
    <source>
        <dbReference type="ARBA" id="ARBA00023054"/>
    </source>
</evidence>
<accession>A0A6P6T8C7</accession>
<dbReference type="OrthoDB" id="10266039at2759"/>
<keyword evidence="7 13" id="KW-0863">Zinc-finger</keyword>
<feature type="coiled-coil region" evidence="15">
    <location>
        <begin position="514"/>
        <end position="541"/>
    </location>
</feature>
<feature type="coiled-coil region" evidence="15">
    <location>
        <begin position="683"/>
        <end position="820"/>
    </location>
</feature>
<reference evidence="19" key="2">
    <citation type="submission" date="2025-08" db="UniProtKB">
        <authorList>
            <consortium name="RefSeq"/>
        </authorList>
    </citation>
    <scope>IDENTIFICATION</scope>
    <source>
        <tissue evidence="19">Leaves</tissue>
    </source>
</reference>
<dbReference type="Pfam" id="PF00097">
    <property type="entry name" value="zf-C3HC4"/>
    <property type="match status" value="1"/>
</dbReference>
<dbReference type="SUPFAM" id="SSF57850">
    <property type="entry name" value="RING/U-box"/>
    <property type="match status" value="1"/>
</dbReference>
<comment type="subcellular location">
    <subcellularLocation>
        <location evidence="2 14">Nucleus</location>
    </subcellularLocation>
</comment>
<comment type="similarity">
    <text evidence="4 14">Belongs to the BRE1 family.</text>
</comment>
<dbReference type="EC" id="2.3.2.27" evidence="14"/>
<evidence type="ECO:0000259" key="17">
    <source>
        <dbReference type="PROSITE" id="PS50089"/>
    </source>
</evidence>
<evidence type="ECO:0000256" key="12">
    <source>
        <dbReference type="ARBA" id="ARBA00023242"/>
    </source>
</evidence>
<dbReference type="PANTHER" id="PTHR23163:SF8">
    <property type="entry name" value="E3 UBIQUITIN-PROTEIN LIGASE BRE1-LIKE 2"/>
    <property type="match status" value="1"/>
</dbReference>
<evidence type="ECO:0000313" key="19">
    <source>
        <dbReference type="RefSeq" id="XP_027074197.2"/>
    </source>
</evidence>
<evidence type="ECO:0000256" key="9">
    <source>
        <dbReference type="ARBA" id="ARBA00022833"/>
    </source>
</evidence>
<feature type="domain" description="RING-type" evidence="17">
    <location>
        <begin position="823"/>
        <end position="861"/>
    </location>
</feature>
<keyword evidence="9 14" id="KW-0862">Zinc</keyword>
<organism evidence="18 19">
    <name type="scientific">Coffea arabica</name>
    <name type="common">Arabian coffee</name>
    <dbReference type="NCBI Taxonomy" id="13443"/>
    <lineage>
        <taxon>Eukaryota</taxon>
        <taxon>Viridiplantae</taxon>
        <taxon>Streptophyta</taxon>
        <taxon>Embryophyta</taxon>
        <taxon>Tracheophyta</taxon>
        <taxon>Spermatophyta</taxon>
        <taxon>Magnoliopsida</taxon>
        <taxon>eudicotyledons</taxon>
        <taxon>Gunneridae</taxon>
        <taxon>Pentapetalae</taxon>
        <taxon>asterids</taxon>
        <taxon>lamiids</taxon>
        <taxon>Gentianales</taxon>
        <taxon>Rubiaceae</taxon>
        <taxon>Ixoroideae</taxon>
        <taxon>Gardenieae complex</taxon>
        <taxon>Bertiereae - Coffeeae clade</taxon>
        <taxon>Coffeeae</taxon>
        <taxon>Coffea</taxon>
    </lineage>
</organism>
<feature type="coiled-coil region" evidence="15">
    <location>
        <begin position="33"/>
        <end position="60"/>
    </location>
</feature>
<dbReference type="InterPro" id="IPR017907">
    <property type="entry name" value="Znf_RING_CS"/>
</dbReference>
<dbReference type="CDD" id="cd16499">
    <property type="entry name" value="RING-HC_Bre1-like"/>
    <property type="match status" value="1"/>
</dbReference>
<feature type="coiled-coil region" evidence="15">
    <location>
        <begin position="232"/>
        <end position="262"/>
    </location>
</feature>
<evidence type="ECO:0000256" key="16">
    <source>
        <dbReference type="SAM" id="MobiDB-lite"/>
    </source>
</evidence>
<evidence type="ECO:0000256" key="7">
    <source>
        <dbReference type="ARBA" id="ARBA00022771"/>
    </source>
</evidence>
<dbReference type="GO" id="GO:0016567">
    <property type="term" value="P:protein ubiquitination"/>
    <property type="evidence" value="ECO:0007669"/>
    <property type="project" value="UniProtKB-UniRule"/>
</dbReference>
<dbReference type="InterPro" id="IPR013083">
    <property type="entry name" value="Znf_RING/FYVE/PHD"/>
</dbReference>
<dbReference type="Proteomes" id="UP001652660">
    <property type="component" value="Chromosome 1c"/>
</dbReference>
<keyword evidence="5 14" id="KW-0808">Transferase</keyword>
<keyword evidence="11 14" id="KW-0175">Coiled coil</keyword>
<dbReference type="GeneID" id="113698515"/>
<dbReference type="InterPro" id="IPR013956">
    <property type="entry name" value="E3_ubiquit_lig_Bre1"/>
</dbReference>
<evidence type="ECO:0000256" key="15">
    <source>
        <dbReference type="SAM" id="Coils"/>
    </source>
</evidence>
<dbReference type="InterPro" id="IPR001841">
    <property type="entry name" value="Znf_RING"/>
</dbReference>
<evidence type="ECO:0000256" key="13">
    <source>
        <dbReference type="PROSITE-ProRule" id="PRU00175"/>
    </source>
</evidence>
<evidence type="ECO:0000256" key="4">
    <source>
        <dbReference type="ARBA" id="ARBA00005555"/>
    </source>
</evidence>
<keyword evidence="12 14" id="KW-0539">Nucleus</keyword>
<reference evidence="18" key="1">
    <citation type="journal article" date="2025" name="Foods">
        <title>Unveiling the Microbial Signatures of Arabica Coffee Cherries: Insights into Ripeness Specific Diversity, Functional Traits, and Implications for Quality and Safety.</title>
        <authorList>
            <consortium name="RefSeq"/>
            <person name="Tenea G.N."/>
            <person name="Cifuentes V."/>
            <person name="Reyes P."/>
            <person name="Cevallos-Vallejos M."/>
        </authorList>
    </citation>
    <scope>NUCLEOTIDE SEQUENCE [LARGE SCALE GENOMIC DNA]</scope>
</reference>
<evidence type="ECO:0000256" key="5">
    <source>
        <dbReference type="ARBA" id="ARBA00022679"/>
    </source>
</evidence>
<dbReference type="RefSeq" id="XP_027074197.2">
    <property type="nucleotide sequence ID" value="XM_027218396.2"/>
</dbReference>
<name>A0A6P6T8C7_COFAR</name>
<dbReference type="UniPathway" id="UPA00143"/>
<feature type="region of interest" description="Disordered" evidence="16">
    <location>
        <begin position="1"/>
        <end position="22"/>
    </location>
</feature>
<dbReference type="InterPro" id="IPR018957">
    <property type="entry name" value="Znf_C3HC4_RING-type"/>
</dbReference>
<feature type="coiled-coil region" evidence="15">
    <location>
        <begin position="322"/>
        <end position="441"/>
    </location>
</feature>
<evidence type="ECO:0000256" key="6">
    <source>
        <dbReference type="ARBA" id="ARBA00022723"/>
    </source>
</evidence>
<dbReference type="SMART" id="SM00184">
    <property type="entry name" value="RING"/>
    <property type="match status" value="1"/>
</dbReference>
<dbReference type="Gene3D" id="3.30.40.10">
    <property type="entry name" value="Zinc/RING finger domain, C3HC4 (zinc finger)"/>
    <property type="match status" value="1"/>
</dbReference>
<comment type="pathway">
    <text evidence="3 14">Protein modification; protein ubiquitination.</text>
</comment>
<sequence length="875" mass="100012">MEDKEPEEPQKKRPRSDSDNSKRIDAALLQYQNQRLVQQLDLQKQELLDLEVKMKELRDKQASYDSVLITINRLWNQLDGELILLGVRAGAGKTALHSSDQVDRLQGPMPSCRAEDIFLCRLLQTNAIESTGSDGANGYIKEGLARRQASTRALMKLLEDAIEAQRAKIENISQAFHGKSSAEDFVLILGKIDALMKEEVDNLHKVMDILHVKHKEYSDEIQTCIENNSVDQSEIKRLNGELEESMAELEESRRKLVNLRMQKEGPSAVQSPISVVANGTASPEKPADRAKRLRGLKDSIEETKVLLSFSVIVRLNDRLAEVQEMQEDNLSLLKQLQDLQNELKDDKCVYSSRPYTLLNDQLQHLNSEADRYKVLAESVQAERSLIIRREKELSVKAESAEAARKGVENLEAKIEELENQLHKSIVEKNELEVKMEEALQDTGRKDVKEEFQIMASALSKEMGMMEAQLNRWKETAEESLSLHEEVQSLKALVDSKTTEEKDLADRCAHQMGVIKSLKAYIEKMQKEKEELQIFVDMLGQQIYDNRDVKEIKESEQRAHAQAKILRNTLDEHGLELRVKAAKEAEAACEERLAAAEAEKASLRDEVDACDRDVLKLQEAIKLKEAEAEAYISEIETIGQAYEDMQMQNQRLLQQVTERDDYNIKLVSESVNAKQAHNLLLSEKQALSKQLHRANAMLDSLKLRISQCEEQVKVHLMEASRYIEEDRQLAADLETSKRELVDAEKEVKWLKSAVASSEKENEQIERKKAELLLELESEREARKKIQEEIATWNKSIDEMTSENEEAEILRLQDEIKECKAILKCGVCFDRPKEVLIAKCYHLFCNPCIQRNLEIRHRKCPACGMAFGQSDVKFVKI</sequence>
<dbReference type="GO" id="GO:0061630">
    <property type="term" value="F:ubiquitin protein ligase activity"/>
    <property type="evidence" value="ECO:0007669"/>
    <property type="project" value="UniProtKB-EC"/>
</dbReference>